<evidence type="ECO:0000256" key="1">
    <source>
        <dbReference type="ARBA" id="ARBA00022723"/>
    </source>
</evidence>
<dbReference type="InterPro" id="IPR044861">
    <property type="entry name" value="IPNS-like_FE2OG_OXY"/>
</dbReference>
<dbReference type="PANTHER" id="PTHR47991">
    <property type="entry name" value="OXOGLUTARATE/IRON-DEPENDENT DIOXYGENASE"/>
    <property type="match status" value="1"/>
</dbReference>
<organism evidence="5 6">
    <name type="scientific">Glycine soja</name>
    <name type="common">Wild soybean</name>
    <dbReference type="NCBI Taxonomy" id="3848"/>
    <lineage>
        <taxon>Eukaryota</taxon>
        <taxon>Viridiplantae</taxon>
        <taxon>Streptophyta</taxon>
        <taxon>Embryophyta</taxon>
        <taxon>Tracheophyta</taxon>
        <taxon>Spermatophyta</taxon>
        <taxon>Magnoliopsida</taxon>
        <taxon>eudicotyledons</taxon>
        <taxon>Gunneridae</taxon>
        <taxon>Pentapetalae</taxon>
        <taxon>rosids</taxon>
        <taxon>fabids</taxon>
        <taxon>Fabales</taxon>
        <taxon>Fabaceae</taxon>
        <taxon>Papilionoideae</taxon>
        <taxon>50 kb inversion clade</taxon>
        <taxon>NPAAA clade</taxon>
        <taxon>indigoferoid/millettioid clade</taxon>
        <taxon>Phaseoleae</taxon>
        <taxon>Glycine</taxon>
        <taxon>Glycine subgen. Soja</taxon>
    </lineage>
</organism>
<dbReference type="AlphaFoldDB" id="A0A445IAG5"/>
<evidence type="ECO:0000256" key="2">
    <source>
        <dbReference type="ARBA" id="ARBA00022896"/>
    </source>
</evidence>
<proteinExistence type="predicted"/>
<evidence type="ECO:0000259" key="4">
    <source>
        <dbReference type="Pfam" id="PF03171"/>
    </source>
</evidence>
<evidence type="ECO:0000256" key="3">
    <source>
        <dbReference type="ARBA" id="ARBA00023004"/>
    </source>
</evidence>
<dbReference type="EMBL" id="QZWG01000011">
    <property type="protein sequence ID" value="RZB82982.1"/>
    <property type="molecule type" value="Genomic_DNA"/>
</dbReference>
<dbReference type="SUPFAM" id="SSF51197">
    <property type="entry name" value="Clavaminate synthase-like"/>
    <property type="match status" value="1"/>
</dbReference>
<sequence length="131" mass="15146">MSEKKKFWQTPEHMEGFGQAFVVSEDQKLDWGDLFHITTLPTQSRMPHLFPQLPLPLRWDTNDEDELLPPSPQPEKIVSSGTYRSIEHRATVNSEKERISIATFYSPRQDGVIGPWPSLITKQTPAQFKRI</sequence>
<protein>
    <submittedName>
        <fullName evidence="5">Protein SRG1</fullName>
    </submittedName>
</protein>
<dbReference type="Pfam" id="PF03171">
    <property type="entry name" value="2OG-FeII_Oxy"/>
    <property type="match status" value="1"/>
</dbReference>
<keyword evidence="2" id="KW-0847">Vitamin C</keyword>
<evidence type="ECO:0000313" key="5">
    <source>
        <dbReference type="EMBL" id="RZB82982.1"/>
    </source>
</evidence>
<dbReference type="GO" id="GO:0046872">
    <property type="term" value="F:metal ion binding"/>
    <property type="evidence" value="ECO:0007669"/>
    <property type="project" value="UniProtKB-KW"/>
</dbReference>
<keyword evidence="6" id="KW-1185">Reference proteome</keyword>
<reference evidence="5 6" key="1">
    <citation type="submission" date="2018-09" db="EMBL/GenBank/DDBJ databases">
        <title>A high-quality reference genome of wild soybean provides a powerful tool to mine soybean genomes.</title>
        <authorList>
            <person name="Xie M."/>
            <person name="Chung C.Y.L."/>
            <person name="Li M.-W."/>
            <person name="Wong F.-L."/>
            <person name="Chan T.-F."/>
            <person name="Lam H.-M."/>
        </authorList>
    </citation>
    <scope>NUCLEOTIDE SEQUENCE [LARGE SCALE GENOMIC DNA]</scope>
    <source>
        <strain evidence="6">cv. W05</strain>
        <tissue evidence="5">Hypocotyl of etiolated seedlings</tissue>
    </source>
</reference>
<feature type="domain" description="Isopenicillin N synthase-like Fe(2+) 2OG dioxygenase" evidence="4">
    <location>
        <begin position="77"/>
        <end position="107"/>
    </location>
</feature>
<dbReference type="Gene3D" id="2.60.120.330">
    <property type="entry name" value="B-lactam Antibiotic, Isopenicillin N Synthase, Chain"/>
    <property type="match status" value="2"/>
</dbReference>
<accession>A0A445IAG5</accession>
<evidence type="ECO:0000313" key="6">
    <source>
        <dbReference type="Proteomes" id="UP000289340"/>
    </source>
</evidence>
<keyword evidence="1" id="KW-0479">Metal-binding</keyword>
<keyword evidence="3" id="KW-0408">Iron</keyword>
<dbReference type="GO" id="GO:0031418">
    <property type="term" value="F:L-ascorbic acid binding"/>
    <property type="evidence" value="ECO:0007669"/>
    <property type="project" value="UniProtKB-KW"/>
</dbReference>
<gene>
    <name evidence="5" type="ORF">D0Y65_031860</name>
</gene>
<name>A0A445IAG5_GLYSO</name>
<comment type="caution">
    <text evidence="5">The sequence shown here is derived from an EMBL/GenBank/DDBJ whole genome shotgun (WGS) entry which is preliminary data.</text>
</comment>
<dbReference type="Proteomes" id="UP000289340">
    <property type="component" value="Chromosome 11"/>
</dbReference>
<dbReference type="InterPro" id="IPR027443">
    <property type="entry name" value="IPNS-like_sf"/>
</dbReference>
<dbReference type="InterPro" id="IPR050295">
    <property type="entry name" value="Plant_2OG-oxidoreductases"/>
</dbReference>